<protein>
    <submittedName>
        <fullName evidence="1">Uncharacterized protein</fullName>
    </submittedName>
</protein>
<evidence type="ECO:0000313" key="2">
    <source>
        <dbReference type="Proteomes" id="UP000190162"/>
    </source>
</evidence>
<keyword evidence="2" id="KW-1185">Reference proteome</keyword>
<dbReference type="EMBL" id="FUXU01000046">
    <property type="protein sequence ID" value="SKA59683.1"/>
    <property type="molecule type" value="Genomic_DNA"/>
</dbReference>
<name>A0A1T4V3W8_9GAMM</name>
<dbReference type="Proteomes" id="UP000190162">
    <property type="component" value="Unassembled WGS sequence"/>
</dbReference>
<gene>
    <name evidence="1" type="ORF">SAMN02745132_03169</name>
</gene>
<proteinExistence type="predicted"/>
<accession>A0A1T4V3W8</accession>
<sequence length="229" mass="25189">MLNAYDVSALPAIAQIGNELLVVSSVENDVATLIRGVLDTQPEEHINGEPLLFLDGYAVPEQFIQGETVRARALTVTPKGELPAAEATILTTEIEARAHKPFPVNNVRIDGKYWADEITLPVNVTWSHRNRLSQVVSSEQLQSWFDDGTPEADVVTRFELINAETEESILSMDTTETLFALTEESVPVDVSVLTVRLTAIKGNKTSRVTFKHSFNVLLNTPEPPEPPTA</sequence>
<evidence type="ECO:0000313" key="1">
    <source>
        <dbReference type="EMBL" id="SKA59683.1"/>
    </source>
</evidence>
<dbReference type="AlphaFoldDB" id="A0A1T4V3W8"/>
<organism evidence="1 2">
    <name type="scientific">Enterovibrio nigricans DSM 22720</name>
    <dbReference type="NCBI Taxonomy" id="1121868"/>
    <lineage>
        <taxon>Bacteria</taxon>
        <taxon>Pseudomonadati</taxon>
        <taxon>Pseudomonadota</taxon>
        <taxon>Gammaproteobacteria</taxon>
        <taxon>Vibrionales</taxon>
        <taxon>Vibrionaceae</taxon>
        <taxon>Enterovibrio</taxon>
    </lineage>
</organism>
<reference evidence="2" key="1">
    <citation type="submission" date="2017-02" db="EMBL/GenBank/DDBJ databases">
        <authorList>
            <person name="Varghese N."/>
            <person name="Submissions S."/>
        </authorList>
    </citation>
    <scope>NUCLEOTIDE SEQUENCE [LARGE SCALE GENOMIC DNA]</scope>
    <source>
        <strain evidence="2">DSM 22720</strain>
    </source>
</reference>